<feature type="region of interest" description="Disordered" evidence="1">
    <location>
        <begin position="210"/>
        <end position="247"/>
    </location>
</feature>
<evidence type="ECO:0000256" key="1">
    <source>
        <dbReference type="SAM" id="MobiDB-lite"/>
    </source>
</evidence>
<evidence type="ECO:0000313" key="3">
    <source>
        <dbReference type="Proteomes" id="UP000199320"/>
    </source>
</evidence>
<dbReference type="PROSITE" id="PS51257">
    <property type="entry name" value="PROKAR_LIPOPROTEIN"/>
    <property type="match status" value="1"/>
</dbReference>
<accession>A0A1I0IU69</accession>
<dbReference type="RefSeq" id="WP_139246236.1">
    <property type="nucleotide sequence ID" value="NZ_FOIC01000026.1"/>
</dbReference>
<dbReference type="EMBL" id="FOIC01000026">
    <property type="protein sequence ID" value="SEU00744.1"/>
    <property type="molecule type" value="Genomic_DNA"/>
</dbReference>
<proteinExistence type="predicted"/>
<reference evidence="3" key="1">
    <citation type="submission" date="2016-10" db="EMBL/GenBank/DDBJ databases">
        <authorList>
            <person name="Varghese N."/>
            <person name="Submissions S."/>
        </authorList>
    </citation>
    <scope>NUCLEOTIDE SEQUENCE [LARGE SCALE GENOMIC DNA]</scope>
    <source>
        <strain evidence="3">CDM_6</strain>
    </source>
</reference>
<dbReference type="Proteomes" id="UP000199320">
    <property type="component" value="Unassembled WGS sequence"/>
</dbReference>
<dbReference type="InterPro" id="IPR047676">
    <property type="entry name" value="FxLYD_dom"/>
</dbReference>
<protein>
    <submittedName>
        <fullName evidence="2">Uncharacterized protein</fullName>
    </submittedName>
</protein>
<sequence length="247" mass="27773">MKRRTFIAASATILSGCSSTRNKQESEPDRQTDTNTQTSTPRKEILEVKRGDDITHTFNDILQVRDFGWTDRELNFGTPGAAGVVKNLSRNRLAKAALAVDFYDEETQIGSNTSWFDFLETGEYGTLEVPYTEDDPNRVTRIQVSTSVQESPILSVNNGQVTVNDNEISETEHGWPTVTGTIVNNTNDRLERVMIHVNFYHGQELLAQSRDSASRLGPEERAEWSAPTNRADPDEITRYSTVTTIRK</sequence>
<evidence type="ECO:0000313" key="2">
    <source>
        <dbReference type="EMBL" id="SEU00744.1"/>
    </source>
</evidence>
<dbReference type="AlphaFoldDB" id="A0A1I0IU69"/>
<feature type="compositionally biased region" description="Basic and acidic residues" evidence="1">
    <location>
        <begin position="22"/>
        <end position="32"/>
    </location>
</feature>
<gene>
    <name evidence="2" type="ORF">SAMN04488694_1265</name>
</gene>
<keyword evidence="3" id="KW-1185">Reference proteome</keyword>
<dbReference type="OrthoDB" id="380495at2157"/>
<feature type="region of interest" description="Disordered" evidence="1">
    <location>
        <begin position="17"/>
        <end position="41"/>
    </location>
</feature>
<dbReference type="NCBIfam" id="NF038353">
    <property type="entry name" value="FxLYD_dom"/>
    <property type="match status" value="1"/>
</dbReference>
<organism evidence="2 3">
    <name type="scientific">Natrinema hispanicum</name>
    <dbReference type="NCBI Taxonomy" id="392421"/>
    <lineage>
        <taxon>Archaea</taxon>
        <taxon>Methanobacteriati</taxon>
        <taxon>Methanobacteriota</taxon>
        <taxon>Stenosarchaea group</taxon>
        <taxon>Halobacteria</taxon>
        <taxon>Halobacteriales</taxon>
        <taxon>Natrialbaceae</taxon>
        <taxon>Natrinema</taxon>
    </lineage>
</organism>
<name>A0A1I0IU69_9EURY</name>
<feature type="compositionally biased region" description="Polar residues" evidence="1">
    <location>
        <begin position="238"/>
        <end position="247"/>
    </location>
</feature>